<keyword evidence="7 11" id="KW-0328">Glycosyltransferase</keyword>
<dbReference type="UniPathway" id="UPA00973"/>
<keyword evidence="5 11" id="KW-0444">Lipid biosynthesis</keyword>
<dbReference type="Proteomes" id="UP000248330">
    <property type="component" value="Unassembled WGS sequence"/>
</dbReference>
<protein>
    <recommendedName>
        <fullName evidence="4 11">Lipid-A-disaccharide synthase</fullName>
        <ecNumber evidence="3 11">2.4.1.182</ecNumber>
    </recommendedName>
</protein>
<comment type="catalytic activity">
    <reaction evidence="10 11">
        <text>a lipid X + a UDP-2-N,3-O-bis[(3R)-3-hydroxyacyl]-alpha-D-glucosamine = a lipid A disaccharide + UDP + H(+)</text>
        <dbReference type="Rhea" id="RHEA:67828"/>
        <dbReference type="ChEBI" id="CHEBI:15378"/>
        <dbReference type="ChEBI" id="CHEBI:58223"/>
        <dbReference type="ChEBI" id="CHEBI:137748"/>
        <dbReference type="ChEBI" id="CHEBI:176338"/>
        <dbReference type="ChEBI" id="CHEBI:176343"/>
        <dbReference type="EC" id="2.4.1.182"/>
    </reaction>
</comment>
<proteinExistence type="inferred from homology"/>
<dbReference type="InterPro" id="IPR003835">
    <property type="entry name" value="Glyco_trans_19"/>
</dbReference>
<evidence type="ECO:0000256" key="2">
    <source>
        <dbReference type="ARBA" id="ARBA00007868"/>
    </source>
</evidence>
<dbReference type="GO" id="GO:0009245">
    <property type="term" value="P:lipid A biosynthetic process"/>
    <property type="evidence" value="ECO:0007669"/>
    <property type="project" value="UniProtKB-UniRule"/>
</dbReference>
<accession>A0A318EBL7</accession>
<dbReference type="GO" id="GO:0016020">
    <property type="term" value="C:membrane"/>
    <property type="evidence" value="ECO:0007669"/>
    <property type="project" value="GOC"/>
</dbReference>
<evidence type="ECO:0000313" key="14">
    <source>
        <dbReference type="Proteomes" id="UP000248330"/>
    </source>
</evidence>
<evidence type="ECO:0000256" key="4">
    <source>
        <dbReference type="ARBA" id="ARBA00020902"/>
    </source>
</evidence>
<evidence type="ECO:0000256" key="3">
    <source>
        <dbReference type="ARBA" id="ARBA00012687"/>
    </source>
</evidence>
<dbReference type="PANTHER" id="PTHR30372:SF4">
    <property type="entry name" value="LIPID-A-DISACCHARIDE SYNTHASE, MITOCHONDRIAL-RELATED"/>
    <property type="match status" value="1"/>
</dbReference>
<dbReference type="HAMAP" id="MF_00392">
    <property type="entry name" value="LpxB"/>
    <property type="match status" value="1"/>
</dbReference>
<keyword evidence="8 11" id="KW-0808">Transferase</keyword>
<evidence type="ECO:0000256" key="1">
    <source>
        <dbReference type="ARBA" id="ARBA00002056"/>
    </source>
</evidence>
<organism evidence="13 14">
    <name type="scientific">Sinimarinibacterium flocculans</name>
    <dbReference type="NCBI Taxonomy" id="985250"/>
    <lineage>
        <taxon>Bacteria</taxon>
        <taxon>Pseudomonadati</taxon>
        <taxon>Pseudomonadota</taxon>
        <taxon>Gammaproteobacteria</taxon>
        <taxon>Nevskiales</taxon>
        <taxon>Nevskiaceae</taxon>
        <taxon>Sinimarinibacterium</taxon>
    </lineage>
</organism>
<evidence type="ECO:0000256" key="10">
    <source>
        <dbReference type="ARBA" id="ARBA00048975"/>
    </source>
</evidence>
<comment type="pathway">
    <text evidence="11">Bacterial outer membrane biogenesis; LPS lipid A biosynthesis.</text>
</comment>
<dbReference type="EC" id="2.4.1.182" evidence="3 11"/>
<comment type="similarity">
    <text evidence="2 11">Belongs to the LpxB family.</text>
</comment>
<dbReference type="EMBL" id="QICN01000004">
    <property type="protein sequence ID" value="PXV68448.1"/>
    <property type="molecule type" value="Genomic_DNA"/>
</dbReference>
<keyword evidence="6 11" id="KW-0441">Lipid A biosynthesis</keyword>
<evidence type="ECO:0000256" key="5">
    <source>
        <dbReference type="ARBA" id="ARBA00022516"/>
    </source>
</evidence>
<dbReference type="NCBIfam" id="TIGR00215">
    <property type="entry name" value="lpxB"/>
    <property type="match status" value="1"/>
</dbReference>
<dbReference type="GO" id="GO:0005543">
    <property type="term" value="F:phospholipid binding"/>
    <property type="evidence" value="ECO:0007669"/>
    <property type="project" value="TreeGrafter"/>
</dbReference>
<keyword evidence="14" id="KW-1185">Reference proteome</keyword>
<dbReference type="PANTHER" id="PTHR30372">
    <property type="entry name" value="LIPID-A-DISACCHARIDE SYNTHASE"/>
    <property type="match status" value="1"/>
</dbReference>
<evidence type="ECO:0000256" key="7">
    <source>
        <dbReference type="ARBA" id="ARBA00022676"/>
    </source>
</evidence>
<keyword evidence="9 11" id="KW-0443">Lipid metabolism</keyword>
<sequence>MNGDPAASRETGNREPASAPPRVAFVAGEISGDILGAAIVRALRERVPGVRCYGIAGPRMSAAGCEAIESIDALSVMGLAEVLRELPRLLRLRRSLVERLLHERPDLVVGIDAPDFNLGLERRLRAAGLRTVHVVSPTVWAWRAGRVKTIAQAVERVLCLFPFEPHWYADHGVAADYIGHPLADEIDADTDAPAARRELGLPSDGPLLTVMPGSRGSEIRYLAPVFAQAAADLHRVVPALRVVTPVAKPALHAGIERAIAAHAPSLPWTLVDGESRACMRAGDAVLLASGTATLECLLTRRPMVVAYRGSPLTAFLMLRLGLLKSRHVSLPNLLCAEPVVPELLQSAATPLALAGELLSLLREPQMRERQLLAFDAVRASLRCNAGERAAAILDELLRTA</sequence>
<evidence type="ECO:0000256" key="11">
    <source>
        <dbReference type="HAMAP-Rule" id="MF_00392"/>
    </source>
</evidence>
<evidence type="ECO:0000256" key="12">
    <source>
        <dbReference type="SAM" id="MobiDB-lite"/>
    </source>
</evidence>
<evidence type="ECO:0000256" key="6">
    <source>
        <dbReference type="ARBA" id="ARBA00022556"/>
    </source>
</evidence>
<dbReference type="SUPFAM" id="SSF53756">
    <property type="entry name" value="UDP-Glycosyltransferase/glycogen phosphorylase"/>
    <property type="match status" value="1"/>
</dbReference>
<name>A0A318EBL7_9GAMM</name>
<comment type="caution">
    <text evidence="13">The sequence shown here is derived from an EMBL/GenBank/DDBJ whole genome shotgun (WGS) entry which is preliminary data.</text>
</comment>
<evidence type="ECO:0000256" key="9">
    <source>
        <dbReference type="ARBA" id="ARBA00023098"/>
    </source>
</evidence>
<reference evidence="13 14" key="1">
    <citation type="submission" date="2018-04" db="EMBL/GenBank/DDBJ databases">
        <title>Genomic Encyclopedia of Type Strains, Phase IV (KMG-IV): sequencing the most valuable type-strain genomes for metagenomic binning, comparative biology and taxonomic classification.</title>
        <authorList>
            <person name="Goeker M."/>
        </authorList>
    </citation>
    <scope>NUCLEOTIDE SEQUENCE [LARGE SCALE GENOMIC DNA]</scope>
    <source>
        <strain evidence="13 14">DSM 104150</strain>
    </source>
</reference>
<dbReference type="AlphaFoldDB" id="A0A318EBL7"/>
<dbReference type="GO" id="GO:0008915">
    <property type="term" value="F:lipid-A-disaccharide synthase activity"/>
    <property type="evidence" value="ECO:0007669"/>
    <property type="project" value="UniProtKB-UniRule"/>
</dbReference>
<evidence type="ECO:0000313" key="13">
    <source>
        <dbReference type="EMBL" id="PXV68448.1"/>
    </source>
</evidence>
<evidence type="ECO:0000256" key="8">
    <source>
        <dbReference type="ARBA" id="ARBA00022679"/>
    </source>
</evidence>
<dbReference type="OrthoDB" id="9801642at2"/>
<feature type="region of interest" description="Disordered" evidence="12">
    <location>
        <begin position="1"/>
        <end position="20"/>
    </location>
</feature>
<gene>
    <name evidence="11" type="primary">lpxB</name>
    <name evidence="13" type="ORF">C8D93_104146</name>
</gene>
<dbReference type="Pfam" id="PF02684">
    <property type="entry name" value="LpxB"/>
    <property type="match status" value="1"/>
</dbReference>
<comment type="function">
    <text evidence="1 11">Condensation of UDP-2,3-diacylglucosamine and 2,3-diacylglucosamine-1-phosphate to form lipid A disaccharide, a precursor of lipid A, a phosphorylated glycolipid that anchors the lipopolysaccharide to the outer membrane of the cell.</text>
</comment>